<dbReference type="EMBL" id="CM035426">
    <property type="protein sequence ID" value="KAH7314595.1"/>
    <property type="molecule type" value="Genomic_DNA"/>
</dbReference>
<protein>
    <submittedName>
        <fullName evidence="1">Uncharacterized protein</fullName>
    </submittedName>
</protein>
<dbReference type="AlphaFoldDB" id="A0A8T2S7F1"/>
<dbReference type="OMA" id="FFMAKFY"/>
<sequence>MYLQVCVACLLPLFLIPILNALPLIVDFFLRKLYALFGKEYHPPARVPPSCPMKSTTKRPEQMNMSSEGITAPVNFEEMKGYKAE</sequence>
<organism evidence="1 2">
    <name type="scientific">Ceratopteris richardii</name>
    <name type="common">Triangle waterfern</name>
    <dbReference type="NCBI Taxonomy" id="49495"/>
    <lineage>
        <taxon>Eukaryota</taxon>
        <taxon>Viridiplantae</taxon>
        <taxon>Streptophyta</taxon>
        <taxon>Embryophyta</taxon>
        <taxon>Tracheophyta</taxon>
        <taxon>Polypodiopsida</taxon>
        <taxon>Polypodiidae</taxon>
        <taxon>Polypodiales</taxon>
        <taxon>Pteridineae</taxon>
        <taxon>Pteridaceae</taxon>
        <taxon>Parkerioideae</taxon>
        <taxon>Ceratopteris</taxon>
    </lineage>
</organism>
<keyword evidence="2" id="KW-1185">Reference proteome</keyword>
<dbReference type="OrthoDB" id="747994at2759"/>
<dbReference type="Proteomes" id="UP000825935">
    <property type="component" value="Chromosome 21"/>
</dbReference>
<comment type="caution">
    <text evidence="1">The sequence shown here is derived from an EMBL/GenBank/DDBJ whole genome shotgun (WGS) entry which is preliminary data.</text>
</comment>
<dbReference type="PANTHER" id="PTHR37756">
    <property type="entry name" value="TRANSMEMBRANE PROTEIN"/>
    <property type="match status" value="1"/>
</dbReference>
<evidence type="ECO:0000313" key="2">
    <source>
        <dbReference type="Proteomes" id="UP000825935"/>
    </source>
</evidence>
<accession>A0A8T2S7F1</accession>
<dbReference type="PANTHER" id="PTHR37756:SF1">
    <property type="entry name" value="TRANSMEMBRANE PROTEIN"/>
    <property type="match status" value="1"/>
</dbReference>
<gene>
    <name evidence="1" type="ORF">KP509_21G010200</name>
</gene>
<name>A0A8T2S7F1_CERRI</name>
<proteinExistence type="predicted"/>
<reference evidence="1" key="1">
    <citation type="submission" date="2021-08" db="EMBL/GenBank/DDBJ databases">
        <title>WGS assembly of Ceratopteris richardii.</title>
        <authorList>
            <person name="Marchant D.B."/>
            <person name="Chen G."/>
            <person name="Jenkins J."/>
            <person name="Shu S."/>
            <person name="Leebens-Mack J."/>
            <person name="Grimwood J."/>
            <person name="Schmutz J."/>
            <person name="Soltis P."/>
            <person name="Soltis D."/>
            <person name="Chen Z.-H."/>
        </authorList>
    </citation>
    <scope>NUCLEOTIDE SEQUENCE</scope>
    <source>
        <strain evidence="1">Whitten #5841</strain>
        <tissue evidence="1">Leaf</tissue>
    </source>
</reference>
<evidence type="ECO:0000313" key="1">
    <source>
        <dbReference type="EMBL" id="KAH7314595.1"/>
    </source>
</evidence>